<protein>
    <submittedName>
        <fullName evidence="1">Uncharacterized protein</fullName>
    </submittedName>
</protein>
<name>A0A0A9C3K7_ARUDO</name>
<reference evidence="1" key="2">
    <citation type="journal article" date="2015" name="Data Brief">
        <title>Shoot transcriptome of the giant reed, Arundo donax.</title>
        <authorList>
            <person name="Barrero R.A."/>
            <person name="Guerrero F.D."/>
            <person name="Moolhuijzen P."/>
            <person name="Goolsby J.A."/>
            <person name="Tidwell J."/>
            <person name="Bellgard S.E."/>
            <person name="Bellgard M.I."/>
        </authorList>
    </citation>
    <scope>NUCLEOTIDE SEQUENCE</scope>
    <source>
        <tissue evidence="1">Shoot tissue taken approximately 20 cm above the soil surface</tissue>
    </source>
</reference>
<organism evidence="1">
    <name type="scientific">Arundo donax</name>
    <name type="common">Giant reed</name>
    <name type="synonym">Donax arundinaceus</name>
    <dbReference type="NCBI Taxonomy" id="35708"/>
    <lineage>
        <taxon>Eukaryota</taxon>
        <taxon>Viridiplantae</taxon>
        <taxon>Streptophyta</taxon>
        <taxon>Embryophyta</taxon>
        <taxon>Tracheophyta</taxon>
        <taxon>Spermatophyta</taxon>
        <taxon>Magnoliopsida</taxon>
        <taxon>Liliopsida</taxon>
        <taxon>Poales</taxon>
        <taxon>Poaceae</taxon>
        <taxon>PACMAD clade</taxon>
        <taxon>Arundinoideae</taxon>
        <taxon>Arundineae</taxon>
        <taxon>Arundo</taxon>
    </lineage>
</organism>
<sequence length="31" mass="3541">MNCLMHMIVYFSCCCFSSTVTEEVKLSIHSP</sequence>
<accession>A0A0A9C3K7</accession>
<proteinExistence type="predicted"/>
<dbReference type="EMBL" id="GBRH01227764">
    <property type="protein sequence ID" value="JAD70131.1"/>
    <property type="molecule type" value="Transcribed_RNA"/>
</dbReference>
<reference evidence="1" key="1">
    <citation type="submission" date="2014-09" db="EMBL/GenBank/DDBJ databases">
        <authorList>
            <person name="Magalhaes I.L.F."/>
            <person name="Oliveira U."/>
            <person name="Santos F.R."/>
            <person name="Vidigal T.H.D.A."/>
            <person name="Brescovit A.D."/>
            <person name="Santos A.J."/>
        </authorList>
    </citation>
    <scope>NUCLEOTIDE SEQUENCE</scope>
    <source>
        <tissue evidence="1">Shoot tissue taken approximately 20 cm above the soil surface</tissue>
    </source>
</reference>
<dbReference type="AlphaFoldDB" id="A0A0A9C3K7"/>
<evidence type="ECO:0000313" key="1">
    <source>
        <dbReference type="EMBL" id="JAD70131.1"/>
    </source>
</evidence>